<keyword evidence="5" id="KW-0539">Nucleus</keyword>
<reference evidence="9 10" key="1">
    <citation type="journal article" date="2018" name="BMC Genomics">
        <title>Genomic evidence for intraspecific hybridization in a clonal and extremely halotolerant yeast.</title>
        <authorList>
            <person name="Gostincar C."/>
            <person name="Stajich J.E."/>
            <person name="Zupancic J."/>
            <person name="Zalar P."/>
            <person name="Gunde-Cimerman N."/>
        </authorList>
    </citation>
    <scope>NUCLEOTIDE SEQUENCE [LARGE SCALE GENOMIC DNA]</scope>
    <source>
        <strain evidence="9 10">EXF-6654</strain>
    </source>
</reference>
<dbReference type="VEuPathDB" id="FungiDB:BTJ68_00381"/>
<evidence type="ECO:0000256" key="4">
    <source>
        <dbReference type="ARBA" id="ARBA00023163"/>
    </source>
</evidence>
<dbReference type="GO" id="GO:0043565">
    <property type="term" value="F:sequence-specific DNA binding"/>
    <property type="evidence" value="ECO:0007669"/>
    <property type="project" value="TreeGrafter"/>
</dbReference>
<dbReference type="InterPro" id="IPR007219">
    <property type="entry name" value="XnlR_reg_dom"/>
</dbReference>
<evidence type="ECO:0000313" key="10">
    <source>
        <dbReference type="Proteomes" id="UP000282582"/>
    </source>
</evidence>
<evidence type="ECO:0000256" key="6">
    <source>
        <dbReference type="SAM" id="Coils"/>
    </source>
</evidence>
<feature type="region of interest" description="Disordered" evidence="7">
    <location>
        <begin position="740"/>
        <end position="763"/>
    </location>
</feature>
<evidence type="ECO:0000256" key="7">
    <source>
        <dbReference type="SAM" id="MobiDB-lite"/>
    </source>
</evidence>
<organism evidence="9 10">
    <name type="scientific">Hortaea werneckii</name>
    <name type="common">Black yeast</name>
    <name type="synonym">Cladosporium werneckii</name>
    <dbReference type="NCBI Taxonomy" id="91943"/>
    <lineage>
        <taxon>Eukaryota</taxon>
        <taxon>Fungi</taxon>
        <taxon>Dikarya</taxon>
        <taxon>Ascomycota</taxon>
        <taxon>Pezizomycotina</taxon>
        <taxon>Dothideomycetes</taxon>
        <taxon>Dothideomycetidae</taxon>
        <taxon>Mycosphaerellales</taxon>
        <taxon>Teratosphaeriaceae</taxon>
        <taxon>Hortaea</taxon>
    </lineage>
</organism>
<keyword evidence="6" id="KW-0175">Coiled coil</keyword>
<accession>A0A3M6Y1T2</accession>
<dbReference type="GO" id="GO:0005634">
    <property type="term" value="C:nucleus"/>
    <property type="evidence" value="ECO:0007669"/>
    <property type="project" value="UniProtKB-SubCell"/>
</dbReference>
<protein>
    <recommendedName>
        <fullName evidence="8">Xylanolytic transcriptional activator regulatory domain-containing protein</fullName>
    </recommendedName>
</protein>
<evidence type="ECO:0000256" key="2">
    <source>
        <dbReference type="ARBA" id="ARBA00023015"/>
    </source>
</evidence>
<dbReference type="CDD" id="cd12148">
    <property type="entry name" value="fungal_TF_MHR"/>
    <property type="match status" value="1"/>
</dbReference>
<name>A0A3M6Y1T2_HORWE</name>
<dbReference type="GO" id="GO:0006351">
    <property type="term" value="P:DNA-templated transcription"/>
    <property type="evidence" value="ECO:0007669"/>
    <property type="project" value="InterPro"/>
</dbReference>
<gene>
    <name evidence="9" type="ORF">D0868_11025</name>
</gene>
<proteinExistence type="predicted"/>
<dbReference type="Proteomes" id="UP000282582">
    <property type="component" value="Unassembled WGS sequence"/>
</dbReference>
<evidence type="ECO:0000313" key="9">
    <source>
        <dbReference type="EMBL" id="RMX96740.1"/>
    </source>
</evidence>
<comment type="caution">
    <text evidence="9">The sequence shown here is derived from an EMBL/GenBank/DDBJ whole genome shotgun (WGS) entry which is preliminary data.</text>
</comment>
<feature type="compositionally biased region" description="Low complexity" evidence="7">
    <location>
        <begin position="25"/>
        <end position="36"/>
    </location>
</feature>
<feature type="domain" description="Xylanolytic transcriptional activator regulatory" evidence="8">
    <location>
        <begin position="273"/>
        <end position="348"/>
    </location>
</feature>
<comment type="subcellular location">
    <subcellularLocation>
        <location evidence="1">Nucleus</location>
    </subcellularLocation>
</comment>
<dbReference type="AlphaFoldDB" id="A0A3M6Y1T2"/>
<keyword evidence="2" id="KW-0805">Transcription regulation</keyword>
<keyword evidence="3" id="KW-0238">DNA-binding</keyword>
<evidence type="ECO:0000259" key="8">
    <source>
        <dbReference type="SMART" id="SM00906"/>
    </source>
</evidence>
<dbReference type="SMART" id="SM00906">
    <property type="entry name" value="Fungal_trans"/>
    <property type="match status" value="1"/>
</dbReference>
<dbReference type="EMBL" id="QWIK01001190">
    <property type="protein sequence ID" value="RMX96740.1"/>
    <property type="molecule type" value="Genomic_DNA"/>
</dbReference>
<feature type="coiled-coil region" evidence="6">
    <location>
        <begin position="656"/>
        <end position="710"/>
    </location>
</feature>
<dbReference type="GO" id="GO:0045944">
    <property type="term" value="P:positive regulation of transcription by RNA polymerase II"/>
    <property type="evidence" value="ECO:0007669"/>
    <property type="project" value="TreeGrafter"/>
</dbReference>
<feature type="region of interest" description="Disordered" evidence="7">
    <location>
        <begin position="1"/>
        <end position="59"/>
    </location>
</feature>
<dbReference type="PANTHER" id="PTHR47540:SF2">
    <property type="entry name" value="ZN(II)2CYS6 TRANSCRIPTION FACTOR (EUROFUNG)"/>
    <property type="match status" value="1"/>
</dbReference>
<sequence>MDVKDGFSSSLPGTYLSPYTRGKAPDAATTLTPPDTQHACDSRQADAGTGVTADAIPTAPKDFSQLTGAMSSRAVSPEADVNSTGHYLGPSSPFSFLRRASRRFGHLGTPCADEQDSEPDVSIFSYGDRKLPDLSTTGISLPEPAKASALMNRYFEFAAPTYRFLHEPTIRDWYNRVSTTPKNPSQPHLLAPIQRAVLFLVMATATLYSANAGDEVLSGIHEDDDEPWLVAERYYQAANRIIVHETGSIRLESIQARLASLSFLLNTSRLNQAWFTFGTCFQLILTLGMHRKSPEDGSAHDFITQECRKRCFWTAYTLDGYFSVMLGRPPFFHDSDIDQRLPMLVNDADILASGIAQRAHHKDCMIAAALHHAKLARIVKQASREQYLLQKPKDQQQIETAQRLNTEIAEWRQGLPVFLSGAIHPSTLVPVFRRQLTVLRIACAHAVMLINRPLILLRKADPSSIEPQVTACLDAARQVLDLVLEFVADNHLFSAFWNTQYVTFNALSIAYVWIIQRGIGRLNDILPTFDLQELFDTAETVQMHLATVTRSNAPNLRYSIILGELQQEARRVLNTVSTQVPKTPMEQPEQQDSTVSLSHPLDHNFGSDQWGASNDLDNTQGQFFENHITDLENAFQSLARNYDASRIFQAGLEQRRKQIEARLDAMDSLHRNMENRLRAYDNLAREGLRISAIERRLDILERRHQGVNDSPRRERTLSRGTFPASSAFVHGRGPPAVGCGHFDNGRKNQRVDGGGQGTERDGDWLLGSEVDLIDPVQNEPERVRNDRVPFCTTLPLTTMSVDLE</sequence>
<dbReference type="InterPro" id="IPR051711">
    <property type="entry name" value="Stress_Response_Reg"/>
</dbReference>
<evidence type="ECO:0000256" key="1">
    <source>
        <dbReference type="ARBA" id="ARBA00004123"/>
    </source>
</evidence>
<evidence type="ECO:0000256" key="5">
    <source>
        <dbReference type="ARBA" id="ARBA00023242"/>
    </source>
</evidence>
<dbReference type="Pfam" id="PF04082">
    <property type="entry name" value="Fungal_trans"/>
    <property type="match status" value="1"/>
</dbReference>
<evidence type="ECO:0000256" key="3">
    <source>
        <dbReference type="ARBA" id="ARBA00023125"/>
    </source>
</evidence>
<dbReference type="GO" id="GO:0008270">
    <property type="term" value="F:zinc ion binding"/>
    <property type="evidence" value="ECO:0007669"/>
    <property type="project" value="InterPro"/>
</dbReference>
<keyword evidence="4" id="KW-0804">Transcription</keyword>
<dbReference type="PANTHER" id="PTHR47540">
    <property type="entry name" value="THIAMINE REPRESSIBLE GENES REGULATORY PROTEIN THI5"/>
    <property type="match status" value="1"/>
</dbReference>